<dbReference type="AlphaFoldDB" id="A0A7Y0ATL5"/>
<gene>
    <name evidence="2" type="ORF">HHL25_03445</name>
</gene>
<evidence type="ECO:0008006" key="4">
    <source>
        <dbReference type="Google" id="ProtNLM"/>
    </source>
</evidence>
<organism evidence="2 3">
    <name type="scientific">Rhizobium terricola</name>
    <dbReference type="NCBI Taxonomy" id="2728849"/>
    <lineage>
        <taxon>Bacteria</taxon>
        <taxon>Pseudomonadati</taxon>
        <taxon>Pseudomonadota</taxon>
        <taxon>Alphaproteobacteria</taxon>
        <taxon>Hyphomicrobiales</taxon>
        <taxon>Rhizobiaceae</taxon>
        <taxon>Rhizobium/Agrobacterium group</taxon>
        <taxon>Rhizobium</taxon>
    </lineage>
</organism>
<comment type="caution">
    <text evidence="2">The sequence shown here is derived from an EMBL/GenBank/DDBJ whole genome shotgun (WGS) entry which is preliminary data.</text>
</comment>
<proteinExistence type="predicted"/>
<feature type="transmembrane region" description="Helical" evidence="1">
    <location>
        <begin position="20"/>
        <end position="39"/>
    </location>
</feature>
<dbReference type="RefSeq" id="WP_169587290.1">
    <property type="nucleotide sequence ID" value="NZ_JABBGK010000001.1"/>
</dbReference>
<evidence type="ECO:0000313" key="3">
    <source>
        <dbReference type="Proteomes" id="UP000541470"/>
    </source>
</evidence>
<evidence type="ECO:0000256" key="1">
    <source>
        <dbReference type="SAM" id="Phobius"/>
    </source>
</evidence>
<accession>A0A7Y0ATL5</accession>
<keyword evidence="3" id="KW-1185">Reference proteome</keyword>
<name>A0A7Y0ATL5_9HYPH</name>
<dbReference type="EMBL" id="JABBGK010000001">
    <property type="protein sequence ID" value="NML73175.1"/>
    <property type="molecule type" value="Genomic_DNA"/>
</dbReference>
<keyword evidence="1" id="KW-1133">Transmembrane helix</keyword>
<keyword evidence="1" id="KW-0472">Membrane</keyword>
<keyword evidence="1" id="KW-0812">Transmembrane</keyword>
<protein>
    <recommendedName>
        <fullName evidence="4">TIGR02588 family protein</fullName>
    </recommendedName>
</protein>
<sequence>MTQSSHGRHTEAAEPHWSEWLIGLLSAALIVLLIGWLGWKAASEVTEPPELAIKATTMEPAGNAFRVTFDIENGANTTASSVTVRGELLRDGDVVETGEITFDYVPAESTASGAIIFVNDPSAAEVRLRAIGWTDP</sequence>
<evidence type="ECO:0000313" key="2">
    <source>
        <dbReference type="EMBL" id="NML73175.1"/>
    </source>
</evidence>
<reference evidence="2 3" key="1">
    <citation type="submission" date="2020-04" db="EMBL/GenBank/DDBJ databases">
        <title>Rhizobium sp. S-51 isolated from soil.</title>
        <authorList>
            <person name="Dahal R.H."/>
        </authorList>
    </citation>
    <scope>NUCLEOTIDE SEQUENCE [LARGE SCALE GENOMIC DNA]</scope>
    <source>
        <strain evidence="2 3">S-51</strain>
    </source>
</reference>
<dbReference type="Proteomes" id="UP000541470">
    <property type="component" value="Unassembled WGS sequence"/>
</dbReference>